<dbReference type="Pfam" id="PF02518">
    <property type="entry name" value="HATPase_c"/>
    <property type="match status" value="1"/>
</dbReference>
<keyword evidence="10 11" id="KW-0472">Membrane</keyword>
<reference evidence="14 15" key="1">
    <citation type="submission" date="2007-10" db="EMBL/GenBank/DDBJ databases">
        <title>Complete sequence of Desulfococcus oleovorans Hxd3.</title>
        <authorList>
            <consortium name="US DOE Joint Genome Institute"/>
            <person name="Copeland A."/>
            <person name="Lucas S."/>
            <person name="Lapidus A."/>
            <person name="Barry K."/>
            <person name="Glavina del Rio T."/>
            <person name="Dalin E."/>
            <person name="Tice H."/>
            <person name="Pitluck S."/>
            <person name="Kiss H."/>
            <person name="Brettin T."/>
            <person name="Bruce D."/>
            <person name="Detter J.C."/>
            <person name="Han C."/>
            <person name="Schmutz J."/>
            <person name="Larimer F."/>
            <person name="Land M."/>
            <person name="Hauser L."/>
            <person name="Kyrpides N."/>
            <person name="Kim E."/>
            <person name="Wawrik B."/>
            <person name="Richardson P."/>
        </authorList>
    </citation>
    <scope>NUCLEOTIDE SEQUENCE [LARGE SCALE GENOMIC DNA]</scope>
    <source>
        <strain evidence="15">DSM 6200 / JCM 39069 / Hxd3</strain>
    </source>
</reference>
<evidence type="ECO:0000256" key="1">
    <source>
        <dbReference type="ARBA" id="ARBA00000085"/>
    </source>
</evidence>
<dbReference type="InterPro" id="IPR005467">
    <property type="entry name" value="His_kinase_dom"/>
</dbReference>
<evidence type="ECO:0000256" key="10">
    <source>
        <dbReference type="ARBA" id="ARBA00023136"/>
    </source>
</evidence>
<dbReference type="PRINTS" id="PR00344">
    <property type="entry name" value="BCTRLSENSOR"/>
</dbReference>
<dbReference type="InterPro" id="IPR003594">
    <property type="entry name" value="HATPase_dom"/>
</dbReference>
<dbReference type="STRING" id="96561.Dole_0888"/>
<evidence type="ECO:0000256" key="5">
    <source>
        <dbReference type="ARBA" id="ARBA00022553"/>
    </source>
</evidence>
<dbReference type="Gene3D" id="3.30.565.10">
    <property type="entry name" value="Histidine kinase-like ATPase, C-terminal domain"/>
    <property type="match status" value="1"/>
</dbReference>
<dbReference type="InterPro" id="IPR003660">
    <property type="entry name" value="HAMP_dom"/>
</dbReference>
<dbReference type="KEGG" id="dol:Dole_0888"/>
<dbReference type="InterPro" id="IPR004358">
    <property type="entry name" value="Sig_transdc_His_kin-like_C"/>
</dbReference>
<dbReference type="SMART" id="SM00304">
    <property type="entry name" value="HAMP"/>
    <property type="match status" value="1"/>
</dbReference>
<feature type="domain" description="HAMP" evidence="13">
    <location>
        <begin position="352"/>
        <end position="405"/>
    </location>
</feature>
<dbReference type="EMBL" id="CP000859">
    <property type="protein sequence ID" value="ABW66698.1"/>
    <property type="molecule type" value="Genomic_DNA"/>
</dbReference>
<evidence type="ECO:0000256" key="3">
    <source>
        <dbReference type="ARBA" id="ARBA00012438"/>
    </source>
</evidence>
<dbReference type="InterPro" id="IPR003661">
    <property type="entry name" value="HisK_dim/P_dom"/>
</dbReference>
<dbReference type="SMART" id="SM00387">
    <property type="entry name" value="HATPase_c"/>
    <property type="match status" value="1"/>
</dbReference>
<evidence type="ECO:0000256" key="6">
    <source>
        <dbReference type="ARBA" id="ARBA00022679"/>
    </source>
</evidence>
<dbReference type="GO" id="GO:0000155">
    <property type="term" value="F:phosphorelay sensor kinase activity"/>
    <property type="evidence" value="ECO:0007669"/>
    <property type="project" value="InterPro"/>
</dbReference>
<organism evidence="14 15">
    <name type="scientific">Desulfosudis oleivorans (strain DSM 6200 / JCM 39069 / Hxd3)</name>
    <name type="common">Desulfococcus oleovorans</name>
    <dbReference type="NCBI Taxonomy" id="96561"/>
    <lineage>
        <taxon>Bacteria</taxon>
        <taxon>Pseudomonadati</taxon>
        <taxon>Thermodesulfobacteriota</taxon>
        <taxon>Desulfobacteria</taxon>
        <taxon>Desulfobacterales</taxon>
        <taxon>Desulfosudaceae</taxon>
        <taxon>Desulfosudis</taxon>
    </lineage>
</organism>
<keyword evidence="5" id="KW-0597">Phosphoprotein</keyword>
<keyword evidence="7 11" id="KW-0812">Transmembrane</keyword>
<dbReference type="InterPro" id="IPR033463">
    <property type="entry name" value="sCache_3"/>
</dbReference>
<dbReference type="eggNOG" id="COG4191">
    <property type="taxonomic scope" value="Bacteria"/>
</dbReference>
<evidence type="ECO:0000256" key="4">
    <source>
        <dbReference type="ARBA" id="ARBA00022475"/>
    </source>
</evidence>
<comment type="subcellular location">
    <subcellularLocation>
        <location evidence="2">Cell membrane</location>
        <topology evidence="2">Multi-pass membrane protein</topology>
    </subcellularLocation>
</comment>
<dbReference type="PROSITE" id="PS50109">
    <property type="entry name" value="HIS_KIN"/>
    <property type="match status" value="1"/>
</dbReference>
<keyword evidence="8 14" id="KW-0418">Kinase</keyword>
<dbReference type="OrthoDB" id="9781147at2"/>
<dbReference type="Pfam" id="PF17202">
    <property type="entry name" value="sCache_3_3"/>
    <property type="match status" value="1"/>
</dbReference>
<dbReference type="SUPFAM" id="SSF103190">
    <property type="entry name" value="Sensory domain-like"/>
    <property type="match status" value="1"/>
</dbReference>
<dbReference type="Pfam" id="PF00672">
    <property type="entry name" value="HAMP"/>
    <property type="match status" value="1"/>
</dbReference>
<dbReference type="EC" id="2.7.13.3" evidence="3"/>
<evidence type="ECO:0000256" key="8">
    <source>
        <dbReference type="ARBA" id="ARBA00022777"/>
    </source>
</evidence>
<dbReference type="HOGENOM" id="CLU_000445_89_21_7"/>
<feature type="domain" description="Histidine kinase" evidence="12">
    <location>
        <begin position="426"/>
        <end position="642"/>
    </location>
</feature>
<dbReference type="InterPro" id="IPR036097">
    <property type="entry name" value="HisK_dim/P_sf"/>
</dbReference>
<proteinExistence type="predicted"/>
<dbReference type="Pfam" id="PF00512">
    <property type="entry name" value="HisKA"/>
    <property type="match status" value="1"/>
</dbReference>
<dbReference type="PANTHER" id="PTHR43065:SF42">
    <property type="entry name" value="TWO-COMPONENT SENSOR PPRA"/>
    <property type="match status" value="1"/>
</dbReference>
<evidence type="ECO:0000313" key="15">
    <source>
        <dbReference type="Proteomes" id="UP000008561"/>
    </source>
</evidence>
<dbReference type="SUPFAM" id="SSF158472">
    <property type="entry name" value="HAMP domain-like"/>
    <property type="match status" value="1"/>
</dbReference>
<dbReference type="CDD" id="cd00082">
    <property type="entry name" value="HisKA"/>
    <property type="match status" value="1"/>
</dbReference>
<evidence type="ECO:0000313" key="14">
    <source>
        <dbReference type="EMBL" id="ABW66698.1"/>
    </source>
</evidence>
<dbReference type="SMART" id="SM00388">
    <property type="entry name" value="HisKA"/>
    <property type="match status" value="1"/>
</dbReference>
<dbReference type="Proteomes" id="UP000008561">
    <property type="component" value="Chromosome"/>
</dbReference>
<dbReference type="SUPFAM" id="SSF47384">
    <property type="entry name" value="Homodimeric domain of signal transducing histidine kinase"/>
    <property type="match status" value="1"/>
</dbReference>
<keyword evidence="6" id="KW-0808">Transferase</keyword>
<dbReference type="PROSITE" id="PS50885">
    <property type="entry name" value="HAMP"/>
    <property type="match status" value="1"/>
</dbReference>
<dbReference type="RefSeq" id="WP_012174316.1">
    <property type="nucleotide sequence ID" value="NC_009943.1"/>
</dbReference>
<keyword evidence="15" id="KW-1185">Reference proteome</keyword>
<dbReference type="AlphaFoldDB" id="A8ZVY9"/>
<dbReference type="InterPro" id="IPR036890">
    <property type="entry name" value="HATPase_C_sf"/>
</dbReference>
<evidence type="ECO:0000256" key="7">
    <source>
        <dbReference type="ARBA" id="ARBA00022692"/>
    </source>
</evidence>
<dbReference type="SUPFAM" id="SSF55874">
    <property type="entry name" value="ATPase domain of HSP90 chaperone/DNA topoisomerase II/histidine kinase"/>
    <property type="match status" value="1"/>
</dbReference>
<sequence length="647" mass="70754">MRIQAIHSTRFKLIVNFLVVCFLVGGTSLFIGGHLLYNAVVREAESQVKLALSATRDVYNTQIRYVNVALNITSLGSGFRTAFFEHDIADLRTRLERLKQHAGLDFVGVVTATGQPLCRTGPNAVPGTTEPALSVDNTIARYVTSHKEAVAGTVVLPRSFLHIENPDLAERIQFYSTGTEGRDMACLAIAAAIPVFENTSSGEIAGALYGGIVLNQSTDLVDMARKTFFLDEIQKKIDAPTVTLFFDDVRVATNMTDEKGLRAIGTRAPETVRQDVLTMGKQITTRLPLAGKWHMAAYQPIEDILGRRVGMMGIAVPESTYTGVQKKIFFFFLLATCIGACVAIGMGYLLAYQIMRPIHRLIKASQEVSEGSLAPDIGAISRDPEIAILQKTFQHMIEKMKQRRMESQDKIFQSEKQASVGRLAAGVAHEINNPLTGVLTYTHMLLRRNDLADDVRSDLTVIVESTERVRKIVKGLLDFSRQTRLDPEATEINRLIEATVKLIENQALIKGVAIHFHPGESLPALVIDRSQMQSVLLNMIINALDASEPSDTIEIATAMARSAGAPGRNGVEITVADTGCGIPPENLDKLFDPFFSTKEVGKGTGLGLSVSFGIVKEHNGNIRVQSEVGVGSTFFIWLPVETTGQEK</sequence>
<dbReference type="CDD" id="cd06225">
    <property type="entry name" value="HAMP"/>
    <property type="match status" value="1"/>
</dbReference>
<evidence type="ECO:0000259" key="12">
    <source>
        <dbReference type="PROSITE" id="PS50109"/>
    </source>
</evidence>
<feature type="transmembrane region" description="Helical" evidence="11">
    <location>
        <begin position="12"/>
        <end position="37"/>
    </location>
</feature>
<dbReference type="Gene3D" id="6.10.340.10">
    <property type="match status" value="1"/>
</dbReference>
<comment type="catalytic activity">
    <reaction evidence="1">
        <text>ATP + protein L-histidine = ADP + protein N-phospho-L-histidine.</text>
        <dbReference type="EC" id="2.7.13.3"/>
    </reaction>
</comment>
<dbReference type="Gene3D" id="1.10.287.130">
    <property type="match status" value="1"/>
</dbReference>
<feature type="transmembrane region" description="Helical" evidence="11">
    <location>
        <begin position="328"/>
        <end position="351"/>
    </location>
</feature>
<evidence type="ECO:0000256" key="9">
    <source>
        <dbReference type="ARBA" id="ARBA00022989"/>
    </source>
</evidence>
<dbReference type="PANTHER" id="PTHR43065">
    <property type="entry name" value="SENSOR HISTIDINE KINASE"/>
    <property type="match status" value="1"/>
</dbReference>
<dbReference type="GO" id="GO:0005886">
    <property type="term" value="C:plasma membrane"/>
    <property type="evidence" value="ECO:0007669"/>
    <property type="project" value="UniProtKB-SubCell"/>
</dbReference>
<evidence type="ECO:0000256" key="2">
    <source>
        <dbReference type="ARBA" id="ARBA00004651"/>
    </source>
</evidence>
<dbReference type="InterPro" id="IPR029151">
    <property type="entry name" value="Sensor-like_sf"/>
</dbReference>
<protein>
    <recommendedName>
        <fullName evidence="3">histidine kinase</fullName>
        <ecNumber evidence="3">2.7.13.3</ecNumber>
    </recommendedName>
</protein>
<accession>A8ZVY9</accession>
<evidence type="ECO:0000259" key="13">
    <source>
        <dbReference type="PROSITE" id="PS50885"/>
    </source>
</evidence>
<keyword evidence="4" id="KW-1003">Cell membrane</keyword>
<name>A8ZVY9_DESOH</name>
<gene>
    <name evidence="14" type="ordered locus">Dole_0888</name>
</gene>
<keyword evidence="9 11" id="KW-1133">Transmembrane helix</keyword>
<evidence type="ECO:0000256" key="11">
    <source>
        <dbReference type="SAM" id="Phobius"/>
    </source>
</evidence>